<dbReference type="InterPro" id="IPR045857">
    <property type="entry name" value="O16G_dom_2"/>
</dbReference>
<dbReference type="Gene3D" id="3.20.20.80">
    <property type="entry name" value="Glycosidases"/>
    <property type="match status" value="2"/>
</dbReference>
<sequence length="539" mass="60327">MSSAAPFAEPPVRAKPASAEPWWRGASIYQIYPRSFCDSDGDGIGDLRGITARLSHVADLGVDAVWVSPFFTSPMKDFGYDVADYRDVDPTFGTLADFDALIARAHGLGLKVLIDLVFSHTSDQHRWFVESRSSRTAEKADWYVWADPKPDGSPPSNWQSVFGGPSWTWDARREQYYHHNFLKEQPQLNGHHPAVQQALLDIVKFWLDRGVDGFRFDAVNFMMHDRRLTDNPPVAEPKQRTRPFDLQHHFHNQSQPEVLPFLERIRALCDDHGAAFALAEVGGEQAREEMADYTAPGRLHSAYGFDFLYADRLTPALVAESARRWPDRPDMGWPSWAFENHDAPRALSRWVDEAHAAQFARTKMLLLAALRGSIILYQGEELGLTQVEVPFELLQDPEAIANWPQTLSRDGVRTPMPWSRSEPGLGFTGGSPWLPFGQDHPALSVDAQAADPGSLLHFTRAVIALRNSHQALRWGSLEVIEASEQVLVFERVRGNQRLRCTFNLSAYPAGFVLAGATIFSTGERAGGELGPYAALIEEL</sequence>
<dbReference type="PANTHER" id="PTHR10357">
    <property type="entry name" value="ALPHA-AMYLASE FAMILY MEMBER"/>
    <property type="match status" value="1"/>
</dbReference>
<dbReference type="GO" id="GO:0016787">
    <property type="term" value="F:hydrolase activity"/>
    <property type="evidence" value="ECO:0007669"/>
    <property type="project" value="UniProtKB-KW"/>
</dbReference>
<dbReference type="PANTHER" id="PTHR10357:SF179">
    <property type="entry name" value="NEUTRAL AND BASIC AMINO ACID TRANSPORT PROTEIN RBAT"/>
    <property type="match status" value="1"/>
</dbReference>
<dbReference type="Proteomes" id="UP000831921">
    <property type="component" value="Chromosome"/>
</dbReference>
<accession>A0ABY5MZU1</accession>
<dbReference type="InterPro" id="IPR006047">
    <property type="entry name" value="GH13_cat_dom"/>
</dbReference>
<feature type="domain" description="Glycosyl hydrolase family 13 catalytic" evidence="2">
    <location>
        <begin position="30"/>
        <end position="413"/>
    </location>
</feature>
<protein>
    <submittedName>
        <fullName evidence="3">Alpha-amylase family glycosyl hydrolase</fullName>
    </submittedName>
</protein>
<gene>
    <name evidence="3" type="ORF">M1K48_06730</name>
</gene>
<keyword evidence="3" id="KW-0378">Hydrolase</keyword>
<dbReference type="SUPFAM" id="SSF51445">
    <property type="entry name" value="(Trans)glycosidases"/>
    <property type="match status" value="1"/>
</dbReference>
<comment type="similarity">
    <text evidence="1">Belongs to the glycosyl hydrolase 13 family.</text>
</comment>
<keyword evidence="4" id="KW-1185">Reference proteome</keyword>
<dbReference type="Gene3D" id="3.90.400.10">
    <property type="entry name" value="Oligo-1,6-glucosidase, Domain 2"/>
    <property type="match status" value="1"/>
</dbReference>
<dbReference type="EMBL" id="CP097253">
    <property type="protein sequence ID" value="UUR09300.1"/>
    <property type="molecule type" value="Genomic_DNA"/>
</dbReference>
<organism evidence="3 4">
    <name type="scientific">Sphingomonas glaciei</name>
    <dbReference type="NCBI Taxonomy" id="2938948"/>
    <lineage>
        <taxon>Bacteria</taxon>
        <taxon>Pseudomonadati</taxon>
        <taxon>Pseudomonadota</taxon>
        <taxon>Alphaproteobacteria</taxon>
        <taxon>Sphingomonadales</taxon>
        <taxon>Sphingomonadaceae</taxon>
        <taxon>Sphingomonas</taxon>
    </lineage>
</organism>
<name>A0ABY5MZU1_9SPHN</name>
<evidence type="ECO:0000313" key="4">
    <source>
        <dbReference type="Proteomes" id="UP000831921"/>
    </source>
</evidence>
<dbReference type="InterPro" id="IPR013780">
    <property type="entry name" value="Glyco_hydro_b"/>
</dbReference>
<reference evidence="3 4" key="1">
    <citation type="submission" date="2022-05" db="EMBL/GenBank/DDBJ databases">
        <title>S8-45 Sphingomonas ultraviolaceadurans.</title>
        <authorList>
            <person name="Liu Y."/>
        </authorList>
    </citation>
    <scope>NUCLEOTIDE SEQUENCE [LARGE SCALE GENOMIC DNA]</scope>
    <source>
        <strain evidence="3 4">S8-45</strain>
    </source>
</reference>
<dbReference type="InterPro" id="IPR017853">
    <property type="entry name" value="GH"/>
</dbReference>
<dbReference type="CDD" id="cd11330">
    <property type="entry name" value="AmyAc_OligoGlu"/>
    <property type="match status" value="1"/>
</dbReference>
<dbReference type="Gene3D" id="2.60.40.1180">
    <property type="entry name" value="Golgi alpha-mannosidase II"/>
    <property type="match status" value="1"/>
</dbReference>
<proteinExistence type="inferred from homology"/>
<evidence type="ECO:0000313" key="3">
    <source>
        <dbReference type="EMBL" id="UUR09300.1"/>
    </source>
</evidence>
<evidence type="ECO:0000256" key="1">
    <source>
        <dbReference type="ARBA" id="ARBA00008061"/>
    </source>
</evidence>
<evidence type="ECO:0000259" key="2">
    <source>
        <dbReference type="SMART" id="SM00642"/>
    </source>
</evidence>
<dbReference type="RefSeq" id="WP_249505068.1">
    <property type="nucleotide sequence ID" value="NZ_CP097253.1"/>
</dbReference>
<dbReference type="Pfam" id="PF00128">
    <property type="entry name" value="Alpha-amylase"/>
    <property type="match status" value="1"/>
</dbReference>
<dbReference type="SMART" id="SM00642">
    <property type="entry name" value="Aamy"/>
    <property type="match status" value="1"/>
</dbReference>